<gene>
    <name evidence="2" type="ORF">Pcinc_043339</name>
</gene>
<reference evidence="2" key="1">
    <citation type="submission" date="2023-10" db="EMBL/GenBank/DDBJ databases">
        <title>Genome assemblies of two species of porcelain crab, Petrolisthes cinctipes and Petrolisthes manimaculis (Anomura: Porcellanidae).</title>
        <authorList>
            <person name="Angst P."/>
        </authorList>
    </citation>
    <scope>NUCLEOTIDE SEQUENCE</scope>
    <source>
        <strain evidence="2">PB745_01</strain>
        <tissue evidence="2">Gill</tissue>
    </source>
</reference>
<evidence type="ECO:0000313" key="2">
    <source>
        <dbReference type="EMBL" id="KAK3849924.1"/>
    </source>
</evidence>
<dbReference type="AlphaFoldDB" id="A0AAE1BHU2"/>
<comment type="caution">
    <text evidence="2">The sequence shown here is derived from an EMBL/GenBank/DDBJ whole genome shotgun (WGS) entry which is preliminary data.</text>
</comment>
<dbReference type="EMBL" id="JAWQEG010008630">
    <property type="protein sequence ID" value="KAK3849924.1"/>
    <property type="molecule type" value="Genomic_DNA"/>
</dbReference>
<proteinExistence type="predicted"/>
<feature type="compositionally biased region" description="Pro residues" evidence="1">
    <location>
        <begin position="71"/>
        <end position="81"/>
    </location>
</feature>
<feature type="region of interest" description="Disordered" evidence="1">
    <location>
        <begin position="71"/>
        <end position="90"/>
    </location>
</feature>
<keyword evidence="3" id="KW-1185">Reference proteome</keyword>
<protein>
    <submittedName>
        <fullName evidence="2">Uncharacterized protein</fullName>
    </submittedName>
</protein>
<evidence type="ECO:0000256" key="1">
    <source>
        <dbReference type="SAM" id="MobiDB-lite"/>
    </source>
</evidence>
<sequence length="126" mass="13622">MSSDEPSIFPASPSSANHHLTKLTFFPISALPTPLLPYPNPPYSPLPHPSPPYSPLPHLCPLTKLPHPSPPYILPASPSQPSPLLSSPSQPSLYTPRLPLLFCQSPPDQALAKSRCYIKNQLAATD</sequence>
<dbReference type="Proteomes" id="UP001286313">
    <property type="component" value="Unassembled WGS sequence"/>
</dbReference>
<organism evidence="2 3">
    <name type="scientific">Petrolisthes cinctipes</name>
    <name type="common">Flat porcelain crab</name>
    <dbReference type="NCBI Taxonomy" id="88211"/>
    <lineage>
        <taxon>Eukaryota</taxon>
        <taxon>Metazoa</taxon>
        <taxon>Ecdysozoa</taxon>
        <taxon>Arthropoda</taxon>
        <taxon>Crustacea</taxon>
        <taxon>Multicrustacea</taxon>
        <taxon>Malacostraca</taxon>
        <taxon>Eumalacostraca</taxon>
        <taxon>Eucarida</taxon>
        <taxon>Decapoda</taxon>
        <taxon>Pleocyemata</taxon>
        <taxon>Anomura</taxon>
        <taxon>Galatheoidea</taxon>
        <taxon>Porcellanidae</taxon>
        <taxon>Petrolisthes</taxon>
    </lineage>
</organism>
<accession>A0AAE1BHU2</accession>
<name>A0AAE1BHU2_PETCI</name>
<evidence type="ECO:0000313" key="3">
    <source>
        <dbReference type="Proteomes" id="UP001286313"/>
    </source>
</evidence>